<accession>A0A813HTF9</accession>
<organism evidence="2 4">
    <name type="scientific">Polarella glacialis</name>
    <name type="common">Dinoflagellate</name>
    <dbReference type="NCBI Taxonomy" id="89957"/>
    <lineage>
        <taxon>Eukaryota</taxon>
        <taxon>Sar</taxon>
        <taxon>Alveolata</taxon>
        <taxon>Dinophyceae</taxon>
        <taxon>Suessiales</taxon>
        <taxon>Suessiaceae</taxon>
        <taxon>Polarella</taxon>
    </lineage>
</organism>
<dbReference type="AlphaFoldDB" id="A0A813HTF9"/>
<evidence type="ECO:0000313" key="2">
    <source>
        <dbReference type="EMBL" id="CAE8641572.1"/>
    </source>
</evidence>
<keyword evidence="1" id="KW-1133">Transmembrane helix</keyword>
<dbReference type="Proteomes" id="UP000626109">
    <property type="component" value="Unassembled WGS sequence"/>
</dbReference>
<protein>
    <submittedName>
        <fullName evidence="2">Uncharacterized protein</fullName>
    </submittedName>
</protein>
<evidence type="ECO:0000256" key="1">
    <source>
        <dbReference type="SAM" id="Phobius"/>
    </source>
</evidence>
<keyword evidence="4" id="KW-1185">Reference proteome</keyword>
<feature type="transmembrane region" description="Helical" evidence="1">
    <location>
        <begin position="26"/>
        <end position="51"/>
    </location>
</feature>
<evidence type="ECO:0000313" key="4">
    <source>
        <dbReference type="Proteomes" id="UP000654075"/>
    </source>
</evidence>
<sequence length="114" mass="12281">MNLFALSCNVRGVAVGIRVPLASECVVVVLVVIVVIVVVTVVVVVVIVVIVDVESQCLRLQHQSVHRVPAVQSALRFPVQVSSLRISCVSRAILRQTRGGYNEVANACPIAFQH</sequence>
<dbReference type="EMBL" id="CAJNNW010013574">
    <property type="protein sequence ID" value="CAE8655554.1"/>
    <property type="molecule type" value="Genomic_DNA"/>
</dbReference>
<dbReference type="EMBL" id="CAJNNV010032937">
    <property type="protein sequence ID" value="CAE8641572.1"/>
    <property type="molecule type" value="Genomic_DNA"/>
</dbReference>
<keyword evidence="1" id="KW-0472">Membrane</keyword>
<evidence type="ECO:0000313" key="3">
    <source>
        <dbReference type="EMBL" id="CAE8655554.1"/>
    </source>
</evidence>
<name>A0A813HTF9_POLGL</name>
<gene>
    <name evidence="2" type="ORF">PGLA1383_LOCUS56194</name>
    <name evidence="3" type="ORF">PGLA2088_LOCUS11656</name>
</gene>
<proteinExistence type="predicted"/>
<reference evidence="2" key="1">
    <citation type="submission" date="2021-02" db="EMBL/GenBank/DDBJ databases">
        <authorList>
            <person name="Dougan E. K."/>
            <person name="Rhodes N."/>
            <person name="Thang M."/>
            <person name="Chan C."/>
        </authorList>
    </citation>
    <scope>NUCLEOTIDE SEQUENCE</scope>
</reference>
<comment type="caution">
    <text evidence="2">The sequence shown here is derived from an EMBL/GenBank/DDBJ whole genome shotgun (WGS) entry which is preliminary data.</text>
</comment>
<dbReference type="Proteomes" id="UP000654075">
    <property type="component" value="Unassembled WGS sequence"/>
</dbReference>
<keyword evidence="1" id="KW-0812">Transmembrane</keyword>